<proteinExistence type="predicted"/>
<organism evidence="1 2">
    <name type="scientific">Lentithecium fluviatile CBS 122367</name>
    <dbReference type="NCBI Taxonomy" id="1168545"/>
    <lineage>
        <taxon>Eukaryota</taxon>
        <taxon>Fungi</taxon>
        <taxon>Dikarya</taxon>
        <taxon>Ascomycota</taxon>
        <taxon>Pezizomycotina</taxon>
        <taxon>Dothideomycetes</taxon>
        <taxon>Pleosporomycetidae</taxon>
        <taxon>Pleosporales</taxon>
        <taxon>Massarineae</taxon>
        <taxon>Lentitheciaceae</taxon>
        <taxon>Lentithecium</taxon>
    </lineage>
</organism>
<gene>
    <name evidence="1" type="ORF">K458DRAFT_389561</name>
</gene>
<name>A0A6G1IZX4_9PLEO</name>
<evidence type="ECO:0000313" key="2">
    <source>
        <dbReference type="Proteomes" id="UP000799291"/>
    </source>
</evidence>
<reference evidence="1" key="1">
    <citation type="journal article" date="2020" name="Stud. Mycol.">
        <title>101 Dothideomycetes genomes: a test case for predicting lifestyles and emergence of pathogens.</title>
        <authorList>
            <person name="Haridas S."/>
            <person name="Albert R."/>
            <person name="Binder M."/>
            <person name="Bloem J."/>
            <person name="Labutti K."/>
            <person name="Salamov A."/>
            <person name="Andreopoulos B."/>
            <person name="Baker S."/>
            <person name="Barry K."/>
            <person name="Bills G."/>
            <person name="Bluhm B."/>
            <person name="Cannon C."/>
            <person name="Castanera R."/>
            <person name="Culley D."/>
            <person name="Daum C."/>
            <person name="Ezra D."/>
            <person name="Gonzalez J."/>
            <person name="Henrissat B."/>
            <person name="Kuo A."/>
            <person name="Liang C."/>
            <person name="Lipzen A."/>
            <person name="Lutzoni F."/>
            <person name="Magnuson J."/>
            <person name="Mondo S."/>
            <person name="Nolan M."/>
            <person name="Ohm R."/>
            <person name="Pangilinan J."/>
            <person name="Park H.-J."/>
            <person name="Ramirez L."/>
            <person name="Alfaro M."/>
            <person name="Sun H."/>
            <person name="Tritt A."/>
            <person name="Yoshinaga Y."/>
            <person name="Zwiers L.-H."/>
            <person name="Turgeon B."/>
            <person name="Goodwin S."/>
            <person name="Spatafora J."/>
            <person name="Crous P."/>
            <person name="Grigoriev I."/>
        </authorList>
    </citation>
    <scope>NUCLEOTIDE SEQUENCE</scope>
    <source>
        <strain evidence="1">CBS 122367</strain>
    </source>
</reference>
<evidence type="ECO:0000313" key="1">
    <source>
        <dbReference type="EMBL" id="KAF2683645.1"/>
    </source>
</evidence>
<dbReference type="EMBL" id="MU005583">
    <property type="protein sequence ID" value="KAF2683645.1"/>
    <property type="molecule type" value="Genomic_DNA"/>
</dbReference>
<dbReference type="OrthoDB" id="3799331at2759"/>
<protein>
    <submittedName>
        <fullName evidence="1">Uncharacterized protein</fullName>
    </submittedName>
</protein>
<dbReference type="AlphaFoldDB" id="A0A6G1IZX4"/>
<sequence length="469" mass="52121">MQLVLDARFAPHRYGPYRLPTPPLETAVVECSALLDNVQTFLQQVDEVCIAAGIPIAYRTFACRHHWGHEPSESPITFLLVAHIADREPEAVRSLLADVQRLCLTAGAQVGVEVVDPPYYGRKSFAVRATDGNAVQNWDELSSRVLHFLDTTARDHGCFWRTMDLFRRGASQERDNCAVTLVVGTAESDNPFWWDCGLRHLQALANQNIMVEILHVSSWEAISLIDQNAYQDPVCMGASLTEDVSHFAAYPNHPSRLRHENDVNPYRKGMEDKKSDLDEAQRCNRVIGSLIASSGRRTILAHEFPHPSQPSTQQGNALRFLADWALVGTQPGRSAENKIHKLKVHGRDQERGVTTHLTDGLPSKEYEILRSPSKRTLVAFRGRTSSWGFGEVNGVTTVNSILPGDIAETYNLSESDPGYYWAITQRVYEYHGDVCRPGDSGSVVLLDGERGAGRWVGLLFGAALGVGYM</sequence>
<accession>A0A6G1IZX4</accession>
<dbReference type="Proteomes" id="UP000799291">
    <property type="component" value="Unassembled WGS sequence"/>
</dbReference>
<keyword evidence="2" id="KW-1185">Reference proteome</keyword>